<organism evidence="1 2">
    <name type="scientific">Desmophyllum pertusum</name>
    <dbReference type="NCBI Taxonomy" id="174260"/>
    <lineage>
        <taxon>Eukaryota</taxon>
        <taxon>Metazoa</taxon>
        <taxon>Cnidaria</taxon>
        <taxon>Anthozoa</taxon>
        <taxon>Hexacorallia</taxon>
        <taxon>Scleractinia</taxon>
        <taxon>Caryophylliina</taxon>
        <taxon>Caryophylliidae</taxon>
        <taxon>Desmophyllum</taxon>
    </lineage>
</organism>
<gene>
    <name evidence="1" type="ORF">OS493_020175</name>
</gene>
<name>A0A9X0A134_9CNID</name>
<accession>A0A9X0A134</accession>
<comment type="caution">
    <text evidence="1">The sequence shown here is derived from an EMBL/GenBank/DDBJ whole genome shotgun (WGS) entry which is preliminary data.</text>
</comment>
<protein>
    <submittedName>
        <fullName evidence="1">Uncharacterized protein</fullName>
    </submittedName>
</protein>
<keyword evidence="2" id="KW-1185">Reference proteome</keyword>
<dbReference type="Proteomes" id="UP001163046">
    <property type="component" value="Unassembled WGS sequence"/>
</dbReference>
<evidence type="ECO:0000313" key="2">
    <source>
        <dbReference type="Proteomes" id="UP001163046"/>
    </source>
</evidence>
<sequence length="117" mass="13887">MPQNLNKGRFYNFSHLFFINKICGAIFGFSRSSRPTTSFPGSLFFPPKKRPWERVARATAYSFNIFYRFLKLSGRSIRNEIWYRERDSYDCQGYTQKQCNEPIRTHERKPVESAGKL</sequence>
<proteinExistence type="predicted"/>
<dbReference type="AlphaFoldDB" id="A0A9X0A134"/>
<evidence type="ECO:0000313" key="1">
    <source>
        <dbReference type="EMBL" id="KAJ7391145.1"/>
    </source>
</evidence>
<reference evidence="1" key="1">
    <citation type="submission" date="2023-01" db="EMBL/GenBank/DDBJ databases">
        <title>Genome assembly of the deep-sea coral Lophelia pertusa.</title>
        <authorList>
            <person name="Herrera S."/>
            <person name="Cordes E."/>
        </authorList>
    </citation>
    <scope>NUCLEOTIDE SEQUENCE</scope>
    <source>
        <strain evidence="1">USNM1676648</strain>
        <tissue evidence="1">Polyp</tissue>
    </source>
</reference>
<dbReference type="EMBL" id="MU825408">
    <property type="protein sequence ID" value="KAJ7391145.1"/>
    <property type="molecule type" value="Genomic_DNA"/>
</dbReference>